<evidence type="ECO:0000313" key="3">
    <source>
        <dbReference type="Proteomes" id="UP000646877"/>
    </source>
</evidence>
<dbReference type="Proteomes" id="UP001304419">
    <property type="component" value="Chromosome 2"/>
</dbReference>
<sequence>MKQDNDICDFGLHAGEPYSTLPASFLNWMIETDHAKCELAKFELDRRVSAVAQNARKYSNFEC</sequence>
<organism evidence="1 3">
    <name type="scientific">Pseudoalteromonas maricaloris</name>
    <dbReference type="NCBI Taxonomy" id="184924"/>
    <lineage>
        <taxon>Bacteria</taxon>
        <taxon>Pseudomonadati</taxon>
        <taxon>Pseudomonadota</taxon>
        <taxon>Gammaproteobacteria</taxon>
        <taxon>Alteromonadales</taxon>
        <taxon>Pseudoalteromonadaceae</taxon>
        <taxon>Pseudoalteromonas</taxon>
    </lineage>
</organism>
<dbReference type="EMBL" id="WEIA01000012">
    <property type="protein sequence ID" value="NLR23056.1"/>
    <property type="molecule type" value="Genomic_DNA"/>
</dbReference>
<dbReference type="RefSeq" id="WP_010605345.1">
    <property type="nucleotide sequence ID" value="NZ_CBCSDF010000001.1"/>
</dbReference>
<accession>A0A8I2HAC2</accession>
<name>A0A8I2HAC2_9GAMM</name>
<reference evidence="2 4" key="2">
    <citation type="submission" date="2023-10" db="EMBL/GenBank/DDBJ databases">
        <title>To unveil natural product biosynthetic capacity in Pseudoalteromonas.</title>
        <authorList>
            <person name="Wang J."/>
        </authorList>
    </citation>
    <scope>NUCLEOTIDE SEQUENCE [LARGE SCALE GENOMIC DNA]</scope>
    <source>
        <strain evidence="2 4">DSM 15914</strain>
    </source>
</reference>
<evidence type="ECO:0000313" key="2">
    <source>
        <dbReference type="EMBL" id="WOX31289.1"/>
    </source>
</evidence>
<evidence type="ECO:0000313" key="1">
    <source>
        <dbReference type="EMBL" id="NLR23056.1"/>
    </source>
</evidence>
<dbReference type="EMBL" id="CP137579">
    <property type="protein sequence ID" value="WOX31289.1"/>
    <property type="molecule type" value="Genomic_DNA"/>
</dbReference>
<dbReference type="AlphaFoldDB" id="A0A8I2HAC2"/>
<evidence type="ECO:0000313" key="4">
    <source>
        <dbReference type="Proteomes" id="UP001304419"/>
    </source>
</evidence>
<protein>
    <submittedName>
        <fullName evidence="1">Uncharacterized protein</fullName>
    </submittedName>
</protein>
<dbReference type="Proteomes" id="UP000646877">
    <property type="component" value="Unassembled WGS sequence"/>
</dbReference>
<reference evidence="1" key="1">
    <citation type="submission" date="2019-10" db="EMBL/GenBank/DDBJ databases">
        <authorList>
            <person name="Paulsen S."/>
        </authorList>
    </citation>
    <scope>NUCLEOTIDE SEQUENCE</scope>
    <source>
        <strain evidence="1">LMG 19692</strain>
    </source>
</reference>
<proteinExistence type="predicted"/>
<keyword evidence="4" id="KW-1185">Reference proteome</keyword>
<gene>
    <name evidence="1" type="ORF">F9Y85_17415</name>
    <name evidence="2" type="ORF">R5H13_20340</name>
</gene>